<gene>
    <name evidence="3" type="ORF">IFR04_005358</name>
</gene>
<evidence type="ECO:0000259" key="2">
    <source>
        <dbReference type="SMART" id="SM00343"/>
    </source>
</evidence>
<protein>
    <recommendedName>
        <fullName evidence="2">CCHC-type domain-containing protein</fullName>
    </recommendedName>
</protein>
<evidence type="ECO:0000313" key="3">
    <source>
        <dbReference type="EMBL" id="KAG4421519.1"/>
    </source>
</evidence>
<proteinExistence type="predicted"/>
<evidence type="ECO:0000313" key="4">
    <source>
        <dbReference type="Proteomes" id="UP000664132"/>
    </source>
</evidence>
<organism evidence="3 4">
    <name type="scientific">Cadophora malorum</name>
    <dbReference type="NCBI Taxonomy" id="108018"/>
    <lineage>
        <taxon>Eukaryota</taxon>
        <taxon>Fungi</taxon>
        <taxon>Dikarya</taxon>
        <taxon>Ascomycota</taxon>
        <taxon>Pezizomycotina</taxon>
        <taxon>Leotiomycetes</taxon>
        <taxon>Helotiales</taxon>
        <taxon>Ploettnerulaceae</taxon>
        <taxon>Cadophora</taxon>
    </lineage>
</organism>
<name>A0A8H7TH59_9HELO</name>
<reference evidence="3" key="1">
    <citation type="submission" date="2021-02" db="EMBL/GenBank/DDBJ databases">
        <title>Genome sequence Cadophora malorum strain M34.</title>
        <authorList>
            <person name="Stefanovic E."/>
            <person name="Vu D."/>
            <person name="Scully C."/>
            <person name="Dijksterhuis J."/>
            <person name="Roader J."/>
            <person name="Houbraken J."/>
        </authorList>
    </citation>
    <scope>NUCLEOTIDE SEQUENCE</scope>
    <source>
        <strain evidence="3">M34</strain>
    </source>
</reference>
<dbReference type="GO" id="GO:0008270">
    <property type="term" value="F:zinc ion binding"/>
    <property type="evidence" value="ECO:0007669"/>
    <property type="project" value="InterPro"/>
</dbReference>
<comment type="caution">
    <text evidence="3">The sequence shown here is derived from an EMBL/GenBank/DDBJ whole genome shotgun (WGS) entry which is preliminary data.</text>
</comment>
<feature type="region of interest" description="Disordered" evidence="1">
    <location>
        <begin position="287"/>
        <end position="339"/>
    </location>
</feature>
<dbReference type="Proteomes" id="UP000664132">
    <property type="component" value="Unassembled WGS sequence"/>
</dbReference>
<feature type="domain" description="CCHC-type" evidence="2">
    <location>
        <begin position="179"/>
        <end position="195"/>
    </location>
</feature>
<dbReference type="AlphaFoldDB" id="A0A8H7TH59"/>
<dbReference type="SUPFAM" id="SSF57756">
    <property type="entry name" value="Retrovirus zinc finger-like domains"/>
    <property type="match status" value="1"/>
</dbReference>
<accession>A0A8H7TH59</accession>
<dbReference type="Gene3D" id="4.10.60.10">
    <property type="entry name" value="Zinc finger, CCHC-type"/>
    <property type="match status" value="1"/>
</dbReference>
<feature type="domain" description="CCHC-type" evidence="2">
    <location>
        <begin position="153"/>
        <end position="169"/>
    </location>
</feature>
<dbReference type="InterPro" id="IPR001878">
    <property type="entry name" value="Znf_CCHC"/>
</dbReference>
<feature type="compositionally biased region" description="Low complexity" evidence="1">
    <location>
        <begin position="89"/>
        <end position="107"/>
    </location>
</feature>
<dbReference type="EMBL" id="JAFJYH010000064">
    <property type="protein sequence ID" value="KAG4421519.1"/>
    <property type="molecule type" value="Genomic_DNA"/>
</dbReference>
<sequence length="339" mass="37852">MPYTSIFSQMKERAEQGVHDYWKIRTYYTECLMIIQRDASTVPLMAPDAQQYRAENQTWSYFWPEDPFPGIDPQPDLLTPGAEQHAPQPGGSNSSRPTSSSAGPSSPNLQLQQHSSKDGSGEALPSRGAISISPQTDTSSDRSSTRAVCSSWTCGNCQETGHTLADCTRELDSYGFLTGCPNCNKTDHNYDDCQDILQQHDRVRDYHFLIFRRIGKPPIRSRIDIRLLGNGRISKLDGMPQSSEFALARICRSLLQDPNEMIMDPSWDSPKIIEGYSVFSRHNGAPAPRVMGFPPSYDEQQHQVHTQPPDVVGPVSQKPAGPDPFQQPQQDTPLQWASN</sequence>
<dbReference type="GO" id="GO:0003676">
    <property type="term" value="F:nucleic acid binding"/>
    <property type="evidence" value="ECO:0007669"/>
    <property type="project" value="InterPro"/>
</dbReference>
<dbReference type="SMART" id="SM00343">
    <property type="entry name" value="ZnF_C2HC"/>
    <property type="match status" value="2"/>
</dbReference>
<feature type="compositionally biased region" description="Low complexity" evidence="1">
    <location>
        <begin position="319"/>
        <end position="339"/>
    </location>
</feature>
<feature type="region of interest" description="Disordered" evidence="1">
    <location>
        <begin position="63"/>
        <end position="143"/>
    </location>
</feature>
<evidence type="ECO:0000256" key="1">
    <source>
        <dbReference type="SAM" id="MobiDB-lite"/>
    </source>
</evidence>
<keyword evidence="4" id="KW-1185">Reference proteome</keyword>
<dbReference type="OrthoDB" id="4777753at2759"/>
<dbReference type="InterPro" id="IPR036875">
    <property type="entry name" value="Znf_CCHC_sf"/>
</dbReference>